<proteinExistence type="predicted"/>
<comment type="caution">
    <text evidence="10">The sequence shown here is derived from an EMBL/GenBank/DDBJ whole genome shotgun (WGS) entry which is preliminary data.</text>
</comment>
<evidence type="ECO:0000256" key="3">
    <source>
        <dbReference type="ARBA" id="ARBA00022679"/>
    </source>
</evidence>
<dbReference type="PROSITE" id="PS50011">
    <property type="entry name" value="PROTEIN_KINASE_DOM"/>
    <property type="match status" value="1"/>
</dbReference>
<dbReference type="SUPFAM" id="SSF56112">
    <property type="entry name" value="Protein kinase-like (PK-like)"/>
    <property type="match status" value="1"/>
</dbReference>
<dbReference type="InterPro" id="IPR000719">
    <property type="entry name" value="Prot_kinase_dom"/>
</dbReference>
<dbReference type="SMART" id="SM00220">
    <property type="entry name" value="S_TKc"/>
    <property type="match status" value="1"/>
</dbReference>
<dbReference type="GO" id="GO:0004674">
    <property type="term" value="F:protein serine/threonine kinase activity"/>
    <property type="evidence" value="ECO:0007669"/>
    <property type="project" value="UniProtKB-KW"/>
</dbReference>
<dbReference type="GO" id="GO:0005524">
    <property type="term" value="F:ATP binding"/>
    <property type="evidence" value="ECO:0007669"/>
    <property type="project" value="UniProtKB-KW"/>
</dbReference>
<comment type="catalytic activity">
    <reaction evidence="7">
        <text>L-threonyl-[protein] + ATP = O-phospho-L-threonyl-[protein] + ADP + H(+)</text>
        <dbReference type="Rhea" id="RHEA:46608"/>
        <dbReference type="Rhea" id="RHEA-COMP:11060"/>
        <dbReference type="Rhea" id="RHEA-COMP:11605"/>
        <dbReference type="ChEBI" id="CHEBI:15378"/>
        <dbReference type="ChEBI" id="CHEBI:30013"/>
        <dbReference type="ChEBI" id="CHEBI:30616"/>
        <dbReference type="ChEBI" id="CHEBI:61977"/>
        <dbReference type="ChEBI" id="CHEBI:456216"/>
        <dbReference type="EC" id="2.7.11.1"/>
    </reaction>
</comment>
<dbReference type="CDD" id="cd00180">
    <property type="entry name" value="PKc"/>
    <property type="match status" value="1"/>
</dbReference>
<dbReference type="EMBL" id="VCHE01000062">
    <property type="protein sequence ID" value="KAB2573287.1"/>
    <property type="molecule type" value="Genomic_DNA"/>
</dbReference>
<evidence type="ECO:0000256" key="1">
    <source>
        <dbReference type="ARBA" id="ARBA00012513"/>
    </source>
</evidence>
<comment type="catalytic activity">
    <reaction evidence="8">
        <text>L-seryl-[protein] + ATP = O-phospho-L-seryl-[protein] + ADP + H(+)</text>
        <dbReference type="Rhea" id="RHEA:17989"/>
        <dbReference type="Rhea" id="RHEA-COMP:9863"/>
        <dbReference type="Rhea" id="RHEA-COMP:11604"/>
        <dbReference type="ChEBI" id="CHEBI:15378"/>
        <dbReference type="ChEBI" id="CHEBI:29999"/>
        <dbReference type="ChEBI" id="CHEBI:30616"/>
        <dbReference type="ChEBI" id="CHEBI:83421"/>
        <dbReference type="ChEBI" id="CHEBI:456216"/>
        <dbReference type="EC" id="2.7.11.1"/>
    </reaction>
</comment>
<keyword evidence="4" id="KW-0547">Nucleotide-binding</keyword>
<accession>A0A5N5D6P4</accession>
<dbReference type="GO" id="GO:0005737">
    <property type="term" value="C:cytoplasm"/>
    <property type="evidence" value="ECO:0007669"/>
    <property type="project" value="TreeGrafter"/>
</dbReference>
<evidence type="ECO:0000256" key="4">
    <source>
        <dbReference type="ARBA" id="ARBA00022741"/>
    </source>
</evidence>
<keyword evidence="5 10" id="KW-0418">Kinase</keyword>
<dbReference type="OrthoDB" id="10252171at2759"/>
<evidence type="ECO:0000256" key="8">
    <source>
        <dbReference type="ARBA" id="ARBA00048679"/>
    </source>
</evidence>
<keyword evidence="3" id="KW-0808">Transferase</keyword>
<feature type="domain" description="Protein kinase" evidence="9">
    <location>
        <begin position="80"/>
        <end position="286"/>
    </location>
</feature>
<keyword evidence="6" id="KW-0067">ATP-binding</keyword>
<keyword evidence="10" id="KW-0675">Receptor</keyword>
<dbReference type="AlphaFoldDB" id="A0A5N5D6P4"/>
<dbReference type="InterPro" id="IPR011009">
    <property type="entry name" value="Kinase-like_dom_sf"/>
</dbReference>
<name>A0A5N5D6P4_9PEZI</name>
<dbReference type="InterPro" id="IPR053235">
    <property type="entry name" value="Ser_Thr_kinase"/>
</dbReference>
<evidence type="ECO:0000256" key="5">
    <source>
        <dbReference type="ARBA" id="ARBA00022777"/>
    </source>
</evidence>
<evidence type="ECO:0000256" key="7">
    <source>
        <dbReference type="ARBA" id="ARBA00047899"/>
    </source>
</evidence>
<dbReference type="Pfam" id="PF00069">
    <property type="entry name" value="Pkinase"/>
    <property type="match status" value="1"/>
</dbReference>
<evidence type="ECO:0000259" key="9">
    <source>
        <dbReference type="PROSITE" id="PS50011"/>
    </source>
</evidence>
<evidence type="ECO:0000313" key="10">
    <source>
        <dbReference type="EMBL" id="KAB2573287.1"/>
    </source>
</evidence>
<organism evidence="10 11">
    <name type="scientific">Lasiodiplodia theobromae</name>
    <dbReference type="NCBI Taxonomy" id="45133"/>
    <lineage>
        <taxon>Eukaryota</taxon>
        <taxon>Fungi</taxon>
        <taxon>Dikarya</taxon>
        <taxon>Ascomycota</taxon>
        <taxon>Pezizomycotina</taxon>
        <taxon>Dothideomycetes</taxon>
        <taxon>Dothideomycetes incertae sedis</taxon>
        <taxon>Botryosphaeriales</taxon>
        <taxon>Botryosphaeriaceae</taxon>
        <taxon>Lasiodiplodia</taxon>
    </lineage>
</organism>
<dbReference type="PANTHER" id="PTHR24361:SF433">
    <property type="entry name" value="PROTEIN KINASE DOMAIN-CONTAINING PROTEIN"/>
    <property type="match status" value="1"/>
</dbReference>
<dbReference type="Gene3D" id="1.10.510.10">
    <property type="entry name" value="Transferase(Phosphotransferase) domain 1"/>
    <property type="match status" value="1"/>
</dbReference>
<evidence type="ECO:0000256" key="6">
    <source>
        <dbReference type="ARBA" id="ARBA00022840"/>
    </source>
</evidence>
<dbReference type="PANTHER" id="PTHR24361">
    <property type="entry name" value="MITOGEN-ACTIVATED KINASE KINASE KINASE"/>
    <property type="match status" value="1"/>
</dbReference>
<dbReference type="Proteomes" id="UP000325902">
    <property type="component" value="Unassembled WGS sequence"/>
</dbReference>
<keyword evidence="11" id="KW-1185">Reference proteome</keyword>
<protein>
    <recommendedName>
        <fullName evidence="1">non-specific serine/threonine protein kinase</fullName>
        <ecNumber evidence="1">2.7.11.1</ecNumber>
    </recommendedName>
</protein>
<keyword evidence="2" id="KW-0723">Serine/threonine-protein kinase</keyword>
<dbReference type="EC" id="2.7.11.1" evidence="1"/>
<evidence type="ECO:0000256" key="2">
    <source>
        <dbReference type="ARBA" id="ARBA00022527"/>
    </source>
</evidence>
<evidence type="ECO:0000313" key="11">
    <source>
        <dbReference type="Proteomes" id="UP000325902"/>
    </source>
</evidence>
<sequence>MDWTLDEQARRYYYYDDDTNETVYDDGRRFEGVRSDMEWGRAILLDAPYDIHEHPTGLFPERADEFSTSFPSEPLDEARYKFVRNLGEGTQATVGEYKDGKEALAIKTYQFQSSTNELYHNIQREIEIMGRLSRHEEAHDYMVSLIRWHKDPEKHEIKLVMSPVAEGSLCDLLLRQFDETTEVIGEQFLLNAIGNLAQGLAFIHLSSIRHKDINTQNVLIHEGRAIYADFGTSLIFNCLISPTGASFNPTESTLYENAYAAPEIVDGAPRSTKSDVFSLGCASLVR</sequence>
<gene>
    <name evidence="10" type="ORF">DBV05_g8081</name>
</gene>
<reference evidence="10 11" key="1">
    <citation type="journal article" date="2019" name="Sci. Rep.">
        <title>A multi-omics analysis of the grapevine pathogen Lasiodiplodia theobromae reveals that temperature affects the expression of virulence- and pathogenicity-related genes.</title>
        <authorList>
            <person name="Felix C."/>
            <person name="Meneses R."/>
            <person name="Goncalves M.F.M."/>
            <person name="Tilleman L."/>
            <person name="Duarte A.S."/>
            <person name="Jorrin-Novo J.V."/>
            <person name="Van de Peer Y."/>
            <person name="Deforce D."/>
            <person name="Van Nieuwerburgh F."/>
            <person name="Esteves A.C."/>
            <person name="Alves A."/>
        </authorList>
    </citation>
    <scope>NUCLEOTIDE SEQUENCE [LARGE SCALE GENOMIC DNA]</scope>
    <source>
        <strain evidence="10 11">LA-SOL3</strain>
    </source>
</reference>